<dbReference type="Pfam" id="PF06912">
    <property type="entry name" value="DUF1275"/>
    <property type="match status" value="1"/>
</dbReference>
<dbReference type="AlphaFoldDB" id="A0A6N7LHT7"/>
<dbReference type="PANTHER" id="PTHR37314:SF4">
    <property type="entry name" value="UPF0700 TRANSMEMBRANE PROTEIN YOAK"/>
    <property type="match status" value="1"/>
</dbReference>
<dbReference type="Proteomes" id="UP000439983">
    <property type="component" value="Unassembled WGS sequence"/>
</dbReference>
<evidence type="ECO:0000313" key="2">
    <source>
        <dbReference type="EMBL" id="MQX16314.1"/>
    </source>
</evidence>
<proteinExistence type="predicted"/>
<name>A0A6N7LHT7_SINTE</name>
<feature type="transmembrane region" description="Helical" evidence="1">
    <location>
        <begin position="99"/>
        <end position="117"/>
    </location>
</feature>
<feature type="transmembrane region" description="Helical" evidence="1">
    <location>
        <begin position="21"/>
        <end position="43"/>
    </location>
</feature>
<dbReference type="RefSeq" id="WP_153440247.1">
    <property type="nucleotide sequence ID" value="NZ_CP121660.1"/>
</dbReference>
<comment type="caution">
    <text evidence="2">The sequence shown here is derived from an EMBL/GenBank/DDBJ whole genome shotgun (WGS) entry which is preliminary data.</text>
</comment>
<dbReference type="OrthoDB" id="270162at2"/>
<dbReference type="PANTHER" id="PTHR37314">
    <property type="entry name" value="SLR0142 PROTEIN"/>
    <property type="match status" value="1"/>
</dbReference>
<evidence type="ECO:0000313" key="3">
    <source>
        <dbReference type="Proteomes" id="UP000439983"/>
    </source>
</evidence>
<evidence type="ECO:0000256" key="1">
    <source>
        <dbReference type="SAM" id="Phobius"/>
    </source>
</evidence>
<keyword evidence="1" id="KW-1133">Transmembrane helix</keyword>
<feature type="transmembrane region" description="Helical" evidence="1">
    <location>
        <begin position="63"/>
        <end position="87"/>
    </location>
</feature>
<accession>A0A6N7LHT7</accession>
<organism evidence="2 3">
    <name type="scientific">Sinorhizobium terangae</name>
    <dbReference type="NCBI Taxonomy" id="110322"/>
    <lineage>
        <taxon>Bacteria</taxon>
        <taxon>Pseudomonadati</taxon>
        <taxon>Pseudomonadota</taxon>
        <taxon>Alphaproteobacteria</taxon>
        <taxon>Hyphomicrobiales</taxon>
        <taxon>Rhizobiaceae</taxon>
        <taxon>Sinorhizobium/Ensifer group</taxon>
        <taxon>Sinorhizobium</taxon>
    </lineage>
</organism>
<protein>
    <submittedName>
        <fullName evidence="2">DUF1275 domain-containing protein</fullName>
    </submittedName>
</protein>
<keyword evidence="3" id="KW-1185">Reference proteome</keyword>
<feature type="transmembrane region" description="Helical" evidence="1">
    <location>
        <begin position="193"/>
        <end position="213"/>
    </location>
</feature>
<gene>
    <name evidence="2" type="ORF">GHK62_16535</name>
</gene>
<reference evidence="2 3" key="1">
    <citation type="journal article" date="2013" name="Genome Biol.">
        <title>Comparative genomics of the core and accessory genomes of 48 Sinorhizobium strains comprising five genospecies.</title>
        <authorList>
            <person name="Sugawara M."/>
            <person name="Epstein B."/>
            <person name="Badgley B.D."/>
            <person name="Unno T."/>
            <person name="Xu L."/>
            <person name="Reese J."/>
            <person name="Gyaneshwar P."/>
            <person name="Denny R."/>
            <person name="Mudge J."/>
            <person name="Bharti A.K."/>
            <person name="Farmer A.D."/>
            <person name="May G.D."/>
            <person name="Woodward J.E."/>
            <person name="Medigue C."/>
            <person name="Vallenet D."/>
            <person name="Lajus A."/>
            <person name="Rouy Z."/>
            <person name="Martinez-Vaz B."/>
            <person name="Tiffin P."/>
            <person name="Young N.D."/>
            <person name="Sadowsky M.J."/>
        </authorList>
    </citation>
    <scope>NUCLEOTIDE SEQUENCE [LARGE SCALE GENOMIC DNA]</scope>
    <source>
        <strain evidence="2 3">USDA4894</strain>
    </source>
</reference>
<feature type="transmembrane region" description="Helical" evidence="1">
    <location>
        <begin position="219"/>
        <end position="238"/>
    </location>
</feature>
<sequence>MKYYLRNLTAKERNEATDHHLAFYLTFVAGAANAGGFMAVHQYTSHMSGIVSAIADNIVLGNIALVVVGLSALFSFVAGAATSAILINWGRRLDLQAEYALPLLFEAVLLICFAITGDHLSERVAVSATIMLLCFIMGLQNAIITKLSGARIRTTHVTGLVTDTGIEIGKLIYWNRDSAKNSRLHVRADRRKLRLLTSLIGLFLVGGVCGALLFNKLGISAALFLAAPLMLIAALPVIEDVRSALNR</sequence>
<dbReference type="EMBL" id="WITC01000061">
    <property type="protein sequence ID" value="MQX16314.1"/>
    <property type="molecule type" value="Genomic_DNA"/>
</dbReference>
<feature type="transmembrane region" description="Helical" evidence="1">
    <location>
        <begin position="123"/>
        <end position="144"/>
    </location>
</feature>
<keyword evidence="1" id="KW-0812">Transmembrane</keyword>
<dbReference type="InterPro" id="IPR010699">
    <property type="entry name" value="DUF1275"/>
</dbReference>
<keyword evidence="1" id="KW-0472">Membrane</keyword>